<protein>
    <submittedName>
        <fullName evidence="8">Energy-coupling factor ABC transporter permease</fullName>
    </submittedName>
</protein>
<evidence type="ECO:0000256" key="7">
    <source>
        <dbReference type="SAM" id="Phobius"/>
    </source>
</evidence>
<keyword evidence="4 7" id="KW-0812">Transmembrane</keyword>
<dbReference type="Proteomes" id="UP001308005">
    <property type="component" value="Unassembled WGS sequence"/>
</dbReference>
<keyword evidence="3" id="KW-1003">Cell membrane</keyword>
<keyword evidence="5 7" id="KW-1133">Transmembrane helix</keyword>
<feature type="transmembrane region" description="Helical" evidence="7">
    <location>
        <begin position="12"/>
        <end position="28"/>
    </location>
</feature>
<comment type="caution">
    <text evidence="8">The sequence shown here is derived from an EMBL/GenBank/DDBJ whole genome shotgun (WGS) entry which is preliminary data.</text>
</comment>
<dbReference type="RefSeq" id="WP_324698359.1">
    <property type="nucleotide sequence ID" value="NZ_JAYMYJ010000160.1"/>
</dbReference>
<keyword evidence="6 7" id="KW-0472">Membrane</keyword>
<evidence type="ECO:0000256" key="3">
    <source>
        <dbReference type="ARBA" id="ARBA00022475"/>
    </source>
</evidence>
<keyword evidence="9" id="KW-1185">Reference proteome</keyword>
<feature type="transmembrane region" description="Helical" evidence="7">
    <location>
        <begin position="40"/>
        <end position="56"/>
    </location>
</feature>
<dbReference type="Pfam" id="PF01891">
    <property type="entry name" value="CbiM"/>
    <property type="match status" value="1"/>
</dbReference>
<dbReference type="Gene3D" id="1.10.1760.20">
    <property type="match status" value="1"/>
</dbReference>
<feature type="transmembrane region" description="Helical" evidence="7">
    <location>
        <begin position="136"/>
        <end position="164"/>
    </location>
</feature>
<evidence type="ECO:0000313" key="9">
    <source>
        <dbReference type="Proteomes" id="UP001308005"/>
    </source>
</evidence>
<evidence type="ECO:0000256" key="5">
    <source>
        <dbReference type="ARBA" id="ARBA00022989"/>
    </source>
</evidence>
<evidence type="ECO:0000256" key="1">
    <source>
        <dbReference type="ARBA" id="ARBA00004651"/>
    </source>
</evidence>
<feature type="transmembrane region" description="Helical" evidence="7">
    <location>
        <begin position="68"/>
        <end position="96"/>
    </location>
</feature>
<evidence type="ECO:0000256" key="4">
    <source>
        <dbReference type="ARBA" id="ARBA00022692"/>
    </source>
</evidence>
<accession>A0ABU6D360</accession>
<comment type="subcellular location">
    <subcellularLocation>
        <location evidence="1">Cell membrane</location>
        <topology evidence="1">Multi-pass membrane protein</topology>
    </subcellularLocation>
</comment>
<evidence type="ECO:0000256" key="2">
    <source>
        <dbReference type="ARBA" id="ARBA00022448"/>
    </source>
</evidence>
<proteinExistence type="predicted"/>
<dbReference type="EMBL" id="JAYMYJ010000160">
    <property type="protein sequence ID" value="MEB4593450.1"/>
    <property type="molecule type" value="Genomic_DNA"/>
</dbReference>
<feature type="transmembrane region" description="Helical" evidence="7">
    <location>
        <begin position="184"/>
        <end position="209"/>
    </location>
</feature>
<organism evidence="8 9">
    <name type="scientific">Candidatus Thiothrix phosphatis</name>
    <dbReference type="NCBI Taxonomy" id="3112415"/>
    <lineage>
        <taxon>Bacteria</taxon>
        <taxon>Pseudomonadati</taxon>
        <taxon>Pseudomonadota</taxon>
        <taxon>Gammaproteobacteria</taxon>
        <taxon>Thiotrichales</taxon>
        <taxon>Thiotrichaceae</taxon>
        <taxon>Thiothrix</taxon>
    </lineage>
</organism>
<keyword evidence="2" id="KW-0813">Transport</keyword>
<feature type="transmembrane region" description="Helical" evidence="7">
    <location>
        <begin position="102"/>
        <end position="124"/>
    </location>
</feature>
<reference evidence="9" key="1">
    <citation type="submission" date="2023-07" db="EMBL/GenBank/DDBJ databases">
        <title>The carbon used by Thiothrix.</title>
        <authorList>
            <person name="Chen L."/>
        </authorList>
    </citation>
    <scope>NUCLEOTIDE SEQUENCE [LARGE SCALE GENOMIC DNA]</scope>
</reference>
<sequence>MDIPASVFNEDWLLVASFAFIILLGNALRRAPWGYVREHTHVYLGTIAFASLIWILRAGIGDRLNFHFLGITVMTLMFGWRLALIAATAIVSITFWRLGSGFLAIPVNTLVMGGIPILVTYGLLRWSQRHLPTNIFVFVFVNAFFAAVLGVILAVCVGSLLLWWTDAFSGYYLQTYYLPYIPLLMLPEGLLNGMLTVIAIVYAPQWIPLFDDARYLRKRGE</sequence>
<name>A0ABU6D360_9GAMM</name>
<evidence type="ECO:0000256" key="6">
    <source>
        <dbReference type="ARBA" id="ARBA00023136"/>
    </source>
</evidence>
<evidence type="ECO:0000313" key="8">
    <source>
        <dbReference type="EMBL" id="MEB4593450.1"/>
    </source>
</evidence>
<gene>
    <name evidence="8" type="ORF">VSS37_20905</name>
</gene>
<dbReference type="InterPro" id="IPR002751">
    <property type="entry name" value="CbiM/NikMN"/>
</dbReference>
<reference evidence="8 9" key="2">
    <citation type="submission" date="2024-01" db="EMBL/GenBank/DDBJ databases">
        <authorList>
            <person name="Xie X."/>
        </authorList>
    </citation>
    <scope>NUCLEOTIDE SEQUENCE [LARGE SCALE GENOMIC DNA]</scope>
    <source>
        <strain evidence="8">SCUT-1</strain>
    </source>
</reference>